<reference evidence="2" key="1">
    <citation type="submission" date="2011-04" db="EMBL/GenBank/DDBJ databases">
        <title>Evolution of plant cell wall degrading machinery underlies the functional diversity of forest fungi.</title>
        <authorList>
            <consortium name="US DOE Joint Genome Institute (JGI-PGF)"/>
            <person name="Eastwood D.C."/>
            <person name="Floudas D."/>
            <person name="Binder M."/>
            <person name="Majcherczyk A."/>
            <person name="Schneider P."/>
            <person name="Aerts A."/>
            <person name="Asiegbu F.O."/>
            <person name="Baker S.E."/>
            <person name="Barry K."/>
            <person name="Bendiksby M."/>
            <person name="Blumentritt M."/>
            <person name="Coutinho P.M."/>
            <person name="Cullen D."/>
            <person name="Cullen D."/>
            <person name="Gathman A."/>
            <person name="Goodell B."/>
            <person name="Henrissat B."/>
            <person name="Ihrmark K."/>
            <person name="Kauserud H."/>
            <person name="Kohler A."/>
            <person name="LaButti K."/>
            <person name="Lapidus A."/>
            <person name="Lavin J.L."/>
            <person name="Lee Y.-H."/>
            <person name="Lindquist E."/>
            <person name="Lilly W."/>
            <person name="Lucas S."/>
            <person name="Morin E."/>
            <person name="Murat C."/>
            <person name="Oguiza J.A."/>
            <person name="Park J."/>
            <person name="Pisabarro A.G."/>
            <person name="Riley R."/>
            <person name="Rosling A."/>
            <person name="Salamov A."/>
            <person name="Schmidt O."/>
            <person name="Schmutz J."/>
            <person name="Skrede I."/>
            <person name="Stenlid J."/>
            <person name="Wiebenga A."/>
            <person name="Xie X."/>
            <person name="Kues U."/>
            <person name="Hibbett D.S."/>
            <person name="Hoffmeister D."/>
            <person name="Hogberg N."/>
            <person name="Martin F."/>
            <person name="Grigoriev I.V."/>
            <person name="Watkinson S.C."/>
        </authorList>
    </citation>
    <scope>NUCLEOTIDE SEQUENCE</scope>
    <source>
        <strain evidence="2">S7.9</strain>
    </source>
</reference>
<sequence length="259" mass="28284">MLPTSPRPDSLKEKEDGHSYMKKPISATQSIPSWLPISLLAVTSAALVVPVVLLRRHRKNTATTSALQQASAPPRRSAAIPNEFAKFRPAQTSKFPPGPLTKAPVEIDRHPSNDNNGDFFNAPLYTLKAFSIATALVSLGAATSIWGVKTFLGVHDTKEFADQMRNTLLTKMPVLSSRIHRAFSSENVGSTTSHANDSSRVEVEWNWPDAENRLKEAFDKGGFSGWAQAALLEVEAEGRFEQAKRHIGKDADNHTTASA</sequence>
<dbReference type="RefSeq" id="XP_007313549.1">
    <property type="nucleotide sequence ID" value="XM_007313487.1"/>
</dbReference>
<protein>
    <submittedName>
        <fullName evidence="2">Uncharacterized protein</fullName>
    </submittedName>
</protein>
<proteinExistence type="predicted"/>
<dbReference type="HOGENOM" id="CLU_077466_0_0_1"/>
<dbReference type="Proteomes" id="UP000008064">
    <property type="component" value="Unassembled WGS sequence"/>
</dbReference>
<keyword evidence="1" id="KW-1133">Transmembrane helix</keyword>
<dbReference type="GeneID" id="18816171"/>
<evidence type="ECO:0000313" key="2">
    <source>
        <dbReference type="EMBL" id="EGO29307.1"/>
    </source>
</evidence>
<accession>F8NJ26</accession>
<organism>
    <name type="scientific">Serpula lacrymans var. lacrymans (strain S7.9)</name>
    <name type="common">Dry rot fungus</name>
    <dbReference type="NCBI Taxonomy" id="578457"/>
    <lineage>
        <taxon>Eukaryota</taxon>
        <taxon>Fungi</taxon>
        <taxon>Dikarya</taxon>
        <taxon>Basidiomycota</taxon>
        <taxon>Agaricomycotina</taxon>
        <taxon>Agaricomycetes</taxon>
        <taxon>Agaricomycetidae</taxon>
        <taxon>Boletales</taxon>
        <taxon>Coniophorineae</taxon>
        <taxon>Serpulaceae</taxon>
        <taxon>Serpula</taxon>
    </lineage>
</organism>
<dbReference type="AlphaFoldDB" id="F8NJ26"/>
<gene>
    <name evidence="2" type="ORF">SERLADRAFT_445138</name>
</gene>
<keyword evidence="1" id="KW-0472">Membrane</keyword>
<dbReference type="EMBL" id="GL945429">
    <property type="protein sequence ID" value="EGO29307.1"/>
    <property type="molecule type" value="Genomic_DNA"/>
</dbReference>
<keyword evidence="1" id="KW-0812">Transmembrane</keyword>
<evidence type="ECO:0000256" key="1">
    <source>
        <dbReference type="SAM" id="Phobius"/>
    </source>
</evidence>
<name>F8NJ26_SERL9</name>
<dbReference type="OrthoDB" id="5346979at2759"/>
<dbReference type="KEGG" id="sla:SERLADRAFT_445138"/>
<feature type="transmembrane region" description="Helical" evidence="1">
    <location>
        <begin position="34"/>
        <end position="54"/>
    </location>
</feature>